<accession>A0ABU0IM89</accession>
<dbReference type="Proteomes" id="UP001235269">
    <property type="component" value="Unassembled WGS sequence"/>
</dbReference>
<sequence length="194" mass="20941">MWSDLIGKSFQHKSSPDCAVICPAFGRSLTAGHYYIRNVDRPIIFTRSEATESDGLIDIEVSPLGFITLYTSPLYPDAKAPGILLLHLCHCGRSVLPPLTRIAHIMRAILLASATAATLQGRCAIMETAQPGSFEPLLACFRTAVARTISRVRSCLLPRFEILPSRSLPPLEFALGVIPIQAAKSSPVQKAAGS</sequence>
<evidence type="ECO:0000313" key="2">
    <source>
        <dbReference type="Proteomes" id="UP001235269"/>
    </source>
</evidence>
<name>A0ABU0IM89_9HYPH</name>
<protein>
    <submittedName>
        <fullName evidence="1">Uncharacterized protein</fullName>
    </submittedName>
</protein>
<dbReference type="EMBL" id="JAUSWH010000030">
    <property type="protein sequence ID" value="MDQ0458346.1"/>
    <property type="molecule type" value="Genomic_DNA"/>
</dbReference>
<organism evidence="1 2">
    <name type="scientific">Rhizobium paknamense</name>
    <dbReference type="NCBI Taxonomy" id="1206817"/>
    <lineage>
        <taxon>Bacteria</taxon>
        <taxon>Pseudomonadati</taxon>
        <taxon>Pseudomonadota</taxon>
        <taxon>Alphaproteobacteria</taxon>
        <taxon>Hyphomicrobiales</taxon>
        <taxon>Rhizobiaceae</taxon>
        <taxon>Rhizobium/Agrobacterium group</taxon>
        <taxon>Rhizobium</taxon>
    </lineage>
</organism>
<comment type="caution">
    <text evidence="1">The sequence shown here is derived from an EMBL/GenBank/DDBJ whole genome shotgun (WGS) entry which is preliminary data.</text>
</comment>
<evidence type="ECO:0000313" key="1">
    <source>
        <dbReference type="EMBL" id="MDQ0458346.1"/>
    </source>
</evidence>
<gene>
    <name evidence="1" type="ORF">QO005_004707</name>
</gene>
<keyword evidence="2" id="KW-1185">Reference proteome</keyword>
<reference evidence="1 2" key="1">
    <citation type="submission" date="2023-07" db="EMBL/GenBank/DDBJ databases">
        <title>Genomic Encyclopedia of Type Strains, Phase IV (KMG-IV): sequencing the most valuable type-strain genomes for metagenomic binning, comparative biology and taxonomic classification.</title>
        <authorList>
            <person name="Goeker M."/>
        </authorList>
    </citation>
    <scope>NUCLEOTIDE SEQUENCE [LARGE SCALE GENOMIC DNA]</scope>
    <source>
        <strain evidence="1 2">DSM 100301</strain>
    </source>
</reference>
<proteinExistence type="predicted"/>